<dbReference type="EMBL" id="JAYGHT010000005">
    <property type="protein sequence ID" value="MEA5517966.1"/>
    <property type="molecule type" value="Genomic_DNA"/>
</dbReference>
<feature type="chain" id="PRO_5045925372" evidence="12">
    <location>
        <begin position="27"/>
        <end position="908"/>
    </location>
</feature>
<feature type="domain" description="TonB-dependent receptor plug" evidence="14">
    <location>
        <begin position="237"/>
        <end position="337"/>
    </location>
</feature>
<feature type="region of interest" description="Disordered" evidence="11">
    <location>
        <begin position="36"/>
        <end position="56"/>
    </location>
</feature>
<evidence type="ECO:0000256" key="5">
    <source>
        <dbReference type="ARBA" id="ARBA00022729"/>
    </source>
</evidence>
<keyword evidence="5 12" id="KW-0732">Signal</keyword>
<evidence type="ECO:0000313" key="16">
    <source>
        <dbReference type="EMBL" id="MEA5517966.1"/>
    </source>
</evidence>
<dbReference type="Pfam" id="PF07715">
    <property type="entry name" value="Plug"/>
    <property type="match status" value="1"/>
</dbReference>
<sequence length="908" mass="100667">MKLDENYLSFFLATLLSMGVTPVAFAESTCLAEERERQAEELTSEDEIPNNCQSPSEQLTATQALTISLYEPEVSEVSSIQDIEEPFTEAKYLSPEFSPPPPQTFQVTQAESAVVQIIGVSLNPTPGGVDIVLETASQPTLQTSTSIDGNTLTTEVSNAVLALPSGGSFQAENPATGIISVRVQQISENRVQVIIVGEDAIPTVTVNPRDTGLVLSVTPEEIIQITVTATRTEENPDDISRSITIIEREQIEQQSNMSINLREILAREVPGFSPPDLQRNQNGTLRGRPPSYLIDGVPIDSNGIRGSFLNISPDAIERIEVIRGPNAVYGSEATGGTINFVTRRPSEVPVTNIRVGADFSGADNSFFEGDSDGNVLEYSLSGAISPKVGFRVNFSRERTETYYDGEGDPIFNFRPLDKSEAFNALASLGIYFTEKQRLNFTFNYYYNERAENNLILDQSVNELPAGTSKARAIEVGNQDFIDTNPAFNRNTLANLVYSHDDLFFNSQVQLQAYYTSKPESQGVQDGRVLLQEVYVSQIDVENWGGRLQVNTPLFTGASLFWGADYKNDRPSNTYDIIDAEEFDESGGRTIRKIDERTFIPEYTVGELGIFGQLKWELGQDWVINAGARYSSFDVSIPQYTSFEGIDVEGGDLNFSNVVFNLGTVYKITDQFNIFVNFSQGFSLQRFSELLTFPEEGFSISEDVDDLQPQKVSNYELGVRGTWSSFEFTVSGFYNDSKFGVVSIDRGDGLFLPVRAPRRIYGVEATVDWQPFNKLSLGGTVSWQEGDVDVEDDGNYLAITSTEISPLKVTAYVESEFIKGWFNRLQLIVVGDRERAFDDDIDSSPVETYTVVDLISSIQIGPGTFNIGIENIFDNFYFPVESQVLGGTSNDNRRPGRGRTLSFNYRVSF</sequence>
<evidence type="ECO:0000256" key="4">
    <source>
        <dbReference type="ARBA" id="ARBA00022692"/>
    </source>
</evidence>
<name>A0ABU5TSV1_9CYAN</name>
<dbReference type="InterPro" id="IPR037066">
    <property type="entry name" value="Plug_dom_sf"/>
</dbReference>
<organism evidence="16 17">
    <name type="scientific">Limnoraphis robusta CCNP1315</name>
    <dbReference type="NCBI Taxonomy" id="3110306"/>
    <lineage>
        <taxon>Bacteria</taxon>
        <taxon>Bacillati</taxon>
        <taxon>Cyanobacteriota</taxon>
        <taxon>Cyanophyceae</taxon>
        <taxon>Oscillatoriophycideae</taxon>
        <taxon>Oscillatoriales</taxon>
        <taxon>Sirenicapillariaceae</taxon>
        <taxon>Limnoraphis</taxon>
    </lineage>
</organism>
<keyword evidence="6 10" id="KW-0798">TonB box</keyword>
<keyword evidence="2 9" id="KW-0813">Transport</keyword>
<evidence type="ECO:0000256" key="11">
    <source>
        <dbReference type="SAM" id="MobiDB-lite"/>
    </source>
</evidence>
<dbReference type="InterPro" id="IPR012910">
    <property type="entry name" value="Plug_dom"/>
</dbReference>
<keyword evidence="3 9" id="KW-1134">Transmembrane beta strand</keyword>
<evidence type="ECO:0000256" key="7">
    <source>
        <dbReference type="ARBA" id="ARBA00023136"/>
    </source>
</evidence>
<evidence type="ECO:0000313" key="17">
    <source>
        <dbReference type="Proteomes" id="UP001301728"/>
    </source>
</evidence>
<keyword evidence="7 9" id="KW-0472">Membrane</keyword>
<accession>A0ABU5TSV1</accession>
<evidence type="ECO:0000256" key="10">
    <source>
        <dbReference type="RuleBase" id="RU003357"/>
    </source>
</evidence>
<gene>
    <name evidence="16" type="ORF">VB854_03270</name>
</gene>
<dbReference type="Gene3D" id="2.40.170.20">
    <property type="entry name" value="TonB-dependent receptor, beta-barrel domain"/>
    <property type="match status" value="1"/>
</dbReference>
<dbReference type="InterPro" id="IPR000531">
    <property type="entry name" value="Beta-barrel_TonB"/>
</dbReference>
<evidence type="ECO:0000259" key="13">
    <source>
        <dbReference type="Pfam" id="PF00593"/>
    </source>
</evidence>
<keyword evidence="8 9" id="KW-0998">Cell outer membrane</keyword>
<feature type="domain" description="AMIN" evidence="15">
    <location>
        <begin position="120"/>
        <end position="216"/>
    </location>
</feature>
<dbReference type="RefSeq" id="WP_323276253.1">
    <property type="nucleotide sequence ID" value="NZ_JAYGHT010000005.1"/>
</dbReference>
<dbReference type="InterPro" id="IPR036942">
    <property type="entry name" value="Beta-barrel_TonB_sf"/>
</dbReference>
<keyword evidence="4 9" id="KW-0812">Transmembrane</keyword>
<evidence type="ECO:0000256" key="1">
    <source>
        <dbReference type="ARBA" id="ARBA00004571"/>
    </source>
</evidence>
<dbReference type="CDD" id="cd01347">
    <property type="entry name" value="ligand_gated_channel"/>
    <property type="match status" value="1"/>
</dbReference>
<dbReference type="PANTHER" id="PTHR30069:SF42">
    <property type="entry name" value="FERRIC AEROBACTIN RECEPTOR"/>
    <property type="match status" value="1"/>
</dbReference>
<dbReference type="InterPro" id="IPR039426">
    <property type="entry name" value="TonB-dep_rcpt-like"/>
</dbReference>
<protein>
    <submittedName>
        <fullName evidence="16">TonB-dependent receptor</fullName>
    </submittedName>
</protein>
<comment type="similarity">
    <text evidence="9 10">Belongs to the TonB-dependent receptor family.</text>
</comment>
<dbReference type="Pfam" id="PF11741">
    <property type="entry name" value="AMIN"/>
    <property type="match status" value="1"/>
</dbReference>
<evidence type="ECO:0000256" key="2">
    <source>
        <dbReference type="ARBA" id="ARBA00022448"/>
    </source>
</evidence>
<feature type="domain" description="TonB-dependent receptor-like beta-barrel" evidence="13">
    <location>
        <begin position="433"/>
        <end position="871"/>
    </location>
</feature>
<comment type="caution">
    <text evidence="16">The sequence shown here is derived from an EMBL/GenBank/DDBJ whole genome shotgun (WGS) entry which is preliminary data.</text>
</comment>
<dbReference type="PROSITE" id="PS01156">
    <property type="entry name" value="TONB_DEPENDENT_REC_2"/>
    <property type="match status" value="1"/>
</dbReference>
<dbReference type="Gene3D" id="2.170.130.10">
    <property type="entry name" value="TonB-dependent receptor, plug domain"/>
    <property type="match status" value="1"/>
</dbReference>
<evidence type="ECO:0000259" key="15">
    <source>
        <dbReference type="Pfam" id="PF11741"/>
    </source>
</evidence>
<dbReference type="Proteomes" id="UP001301728">
    <property type="component" value="Unassembled WGS sequence"/>
</dbReference>
<keyword evidence="17" id="KW-1185">Reference proteome</keyword>
<dbReference type="Pfam" id="PF00593">
    <property type="entry name" value="TonB_dep_Rec_b-barrel"/>
    <property type="match status" value="1"/>
</dbReference>
<feature type="signal peptide" evidence="12">
    <location>
        <begin position="1"/>
        <end position="26"/>
    </location>
</feature>
<evidence type="ECO:0000256" key="6">
    <source>
        <dbReference type="ARBA" id="ARBA00023077"/>
    </source>
</evidence>
<comment type="subcellular location">
    <subcellularLocation>
        <location evidence="1 9">Cell outer membrane</location>
        <topology evidence="1 9">Multi-pass membrane protein</topology>
    </subcellularLocation>
</comment>
<evidence type="ECO:0000259" key="14">
    <source>
        <dbReference type="Pfam" id="PF07715"/>
    </source>
</evidence>
<evidence type="ECO:0000256" key="9">
    <source>
        <dbReference type="PROSITE-ProRule" id="PRU01360"/>
    </source>
</evidence>
<keyword evidence="16" id="KW-0675">Receptor</keyword>
<dbReference type="InterPro" id="IPR021731">
    <property type="entry name" value="AMIN_dom"/>
</dbReference>
<reference evidence="16 17" key="1">
    <citation type="submission" date="2023-12" db="EMBL/GenBank/DDBJ databases">
        <title>Baltic Sea Cyanobacteria.</title>
        <authorList>
            <person name="Delbaje E."/>
            <person name="Fewer D.P."/>
            <person name="Shishido T.K."/>
        </authorList>
    </citation>
    <scope>NUCLEOTIDE SEQUENCE [LARGE SCALE GENOMIC DNA]</scope>
    <source>
        <strain evidence="16 17">CCNP 1315</strain>
    </source>
</reference>
<dbReference type="InterPro" id="IPR010917">
    <property type="entry name" value="TonB_rcpt_CS"/>
</dbReference>
<evidence type="ECO:0000256" key="12">
    <source>
        <dbReference type="SAM" id="SignalP"/>
    </source>
</evidence>
<dbReference type="PROSITE" id="PS52016">
    <property type="entry name" value="TONB_DEPENDENT_REC_3"/>
    <property type="match status" value="1"/>
</dbReference>
<dbReference type="PANTHER" id="PTHR30069">
    <property type="entry name" value="TONB-DEPENDENT OUTER MEMBRANE RECEPTOR"/>
    <property type="match status" value="1"/>
</dbReference>
<evidence type="ECO:0000256" key="8">
    <source>
        <dbReference type="ARBA" id="ARBA00023237"/>
    </source>
</evidence>
<dbReference type="SUPFAM" id="SSF56935">
    <property type="entry name" value="Porins"/>
    <property type="match status" value="1"/>
</dbReference>
<proteinExistence type="inferred from homology"/>
<evidence type="ECO:0000256" key="3">
    <source>
        <dbReference type="ARBA" id="ARBA00022452"/>
    </source>
</evidence>